<comment type="caution">
    <text evidence="11">The sequence shown here is derived from an EMBL/GenBank/DDBJ whole genome shotgun (WGS) entry which is preliminary data.</text>
</comment>
<keyword evidence="3" id="KW-1003">Cell membrane</keyword>
<protein>
    <recommendedName>
        <fullName evidence="8">Regulator of SigK</fullName>
    </recommendedName>
    <alternativeName>
        <fullName evidence="7">Sigma-K anti-sigma factor RskA</fullName>
    </alternativeName>
</protein>
<dbReference type="GO" id="GO:0005886">
    <property type="term" value="C:plasma membrane"/>
    <property type="evidence" value="ECO:0007669"/>
    <property type="project" value="UniProtKB-SubCell"/>
</dbReference>
<evidence type="ECO:0000256" key="5">
    <source>
        <dbReference type="ARBA" id="ARBA00022989"/>
    </source>
</evidence>
<dbReference type="Pfam" id="PF10099">
    <property type="entry name" value="RskA_C"/>
    <property type="match status" value="1"/>
</dbReference>
<dbReference type="Proteomes" id="UP000252415">
    <property type="component" value="Unassembled WGS sequence"/>
</dbReference>
<evidence type="ECO:0000256" key="7">
    <source>
        <dbReference type="ARBA" id="ARBA00029829"/>
    </source>
</evidence>
<feature type="domain" description="Anti-sigma K factor RskA C-terminal" evidence="10">
    <location>
        <begin position="101"/>
        <end position="243"/>
    </location>
</feature>
<evidence type="ECO:0000256" key="3">
    <source>
        <dbReference type="ARBA" id="ARBA00022475"/>
    </source>
</evidence>
<name>A0A368W373_9BACL</name>
<dbReference type="AlphaFoldDB" id="A0A368W373"/>
<dbReference type="GO" id="GO:0016989">
    <property type="term" value="F:sigma factor antagonist activity"/>
    <property type="evidence" value="ECO:0007669"/>
    <property type="project" value="TreeGrafter"/>
</dbReference>
<evidence type="ECO:0000256" key="4">
    <source>
        <dbReference type="ARBA" id="ARBA00022692"/>
    </source>
</evidence>
<evidence type="ECO:0000256" key="2">
    <source>
        <dbReference type="ARBA" id="ARBA00004236"/>
    </source>
</evidence>
<dbReference type="InterPro" id="IPR018764">
    <property type="entry name" value="RskA_C"/>
</dbReference>
<accession>A0A368W373</accession>
<sequence>MMRENEQKHVCDLCLDYISGVCTDEERLAFEHHLPDCADCQAEIDELRIVWEALPENMERIEPPKDLKQQVMDAVLAVETGSDHSKSASRRLVIKRWRSFAAIAVVAAFFIIGSIWNYQLYRERSAAPLPLEQALNIPAAQIERLVSLKPETSEANRSYGVACIVDNGQSKQFIVYVFGAQATTDTQAYQVWLLQDGERRSAGTFRVDERGIGVLAMPIASDSLSFDAVGITLEPDDRGDQPRGEKKFGSV</sequence>
<organism evidence="11 12">
    <name type="scientific">Paenibacillus prosopidis</name>
    <dbReference type="NCBI Taxonomy" id="630520"/>
    <lineage>
        <taxon>Bacteria</taxon>
        <taxon>Bacillati</taxon>
        <taxon>Bacillota</taxon>
        <taxon>Bacilli</taxon>
        <taxon>Bacillales</taxon>
        <taxon>Paenibacillaceae</taxon>
        <taxon>Paenibacillus</taxon>
    </lineage>
</organism>
<evidence type="ECO:0000313" key="12">
    <source>
        <dbReference type="Proteomes" id="UP000252415"/>
    </source>
</evidence>
<keyword evidence="6 9" id="KW-0472">Membrane</keyword>
<evidence type="ECO:0000256" key="1">
    <source>
        <dbReference type="ARBA" id="ARBA00004167"/>
    </source>
</evidence>
<keyword evidence="5 9" id="KW-1133">Transmembrane helix</keyword>
<dbReference type="Gene3D" id="1.10.10.1320">
    <property type="entry name" value="Anti-sigma factor, zinc-finger domain"/>
    <property type="match status" value="1"/>
</dbReference>
<evidence type="ECO:0000259" key="10">
    <source>
        <dbReference type="Pfam" id="PF10099"/>
    </source>
</evidence>
<dbReference type="InterPro" id="IPR051474">
    <property type="entry name" value="Anti-sigma-K/W_factor"/>
</dbReference>
<keyword evidence="12" id="KW-1185">Reference proteome</keyword>
<evidence type="ECO:0000313" key="11">
    <source>
        <dbReference type="EMBL" id="RCW49160.1"/>
    </source>
</evidence>
<comment type="subcellular location">
    <subcellularLocation>
        <location evidence="2">Cell membrane</location>
    </subcellularLocation>
    <subcellularLocation>
        <location evidence="1">Membrane</location>
        <topology evidence="1">Single-pass membrane protein</topology>
    </subcellularLocation>
</comment>
<reference evidence="11 12" key="1">
    <citation type="submission" date="2018-07" db="EMBL/GenBank/DDBJ databases">
        <title>Genomic Encyclopedia of Type Strains, Phase III (KMG-III): the genomes of soil and plant-associated and newly described type strains.</title>
        <authorList>
            <person name="Whitman W."/>
        </authorList>
    </citation>
    <scope>NUCLEOTIDE SEQUENCE [LARGE SCALE GENOMIC DNA]</scope>
    <source>
        <strain evidence="11 12">CECT 7506</strain>
    </source>
</reference>
<evidence type="ECO:0000256" key="9">
    <source>
        <dbReference type="SAM" id="Phobius"/>
    </source>
</evidence>
<gene>
    <name evidence="11" type="ORF">DFP97_105345</name>
</gene>
<feature type="transmembrane region" description="Helical" evidence="9">
    <location>
        <begin position="100"/>
        <end position="118"/>
    </location>
</feature>
<keyword evidence="4 9" id="KW-0812">Transmembrane</keyword>
<dbReference type="OrthoDB" id="150725at2"/>
<dbReference type="GO" id="GO:0006417">
    <property type="term" value="P:regulation of translation"/>
    <property type="evidence" value="ECO:0007669"/>
    <property type="project" value="TreeGrafter"/>
</dbReference>
<dbReference type="PANTHER" id="PTHR37461">
    <property type="entry name" value="ANTI-SIGMA-K FACTOR RSKA"/>
    <property type="match status" value="1"/>
</dbReference>
<dbReference type="RefSeq" id="WP_114379887.1">
    <property type="nucleotide sequence ID" value="NZ_QPJD01000005.1"/>
</dbReference>
<proteinExistence type="predicted"/>
<dbReference type="EMBL" id="QPJD01000005">
    <property type="protein sequence ID" value="RCW49160.1"/>
    <property type="molecule type" value="Genomic_DNA"/>
</dbReference>
<evidence type="ECO:0000256" key="8">
    <source>
        <dbReference type="ARBA" id="ARBA00030803"/>
    </source>
</evidence>
<dbReference type="InterPro" id="IPR041916">
    <property type="entry name" value="Anti_sigma_zinc_sf"/>
</dbReference>
<evidence type="ECO:0000256" key="6">
    <source>
        <dbReference type="ARBA" id="ARBA00023136"/>
    </source>
</evidence>
<dbReference type="PANTHER" id="PTHR37461:SF1">
    <property type="entry name" value="ANTI-SIGMA-K FACTOR RSKA"/>
    <property type="match status" value="1"/>
</dbReference>